<dbReference type="InterPro" id="IPR011990">
    <property type="entry name" value="TPR-like_helical_dom_sf"/>
</dbReference>
<protein>
    <submittedName>
        <fullName evidence="1">SIR2 family protein</fullName>
    </submittedName>
</protein>
<dbReference type="Pfam" id="PF13289">
    <property type="entry name" value="SIR2_2"/>
    <property type="match status" value="1"/>
</dbReference>
<evidence type="ECO:0000313" key="1">
    <source>
        <dbReference type="EMBL" id="HJF41005.1"/>
    </source>
</evidence>
<dbReference type="Gene3D" id="3.40.50.1220">
    <property type="entry name" value="TPP-binding domain"/>
    <property type="match status" value="1"/>
</dbReference>
<name>A0A921KJU9_9FIRM</name>
<dbReference type="SUPFAM" id="SSF48452">
    <property type="entry name" value="TPR-like"/>
    <property type="match status" value="1"/>
</dbReference>
<dbReference type="AlphaFoldDB" id="A0A921KJU9"/>
<dbReference type="RefSeq" id="WP_191376634.1">
    <property type="nucleotide sequence ID" value="NZ_CAJFOD010000140.1"/>
</dbReference>
<accession>A0A921KJU9</accession>
<comment type="caution">
    <text evidence="1">The sequence shown here is derived from an EMBL/GenBank/DDBJ whole genome shotgun (WGS) entry which is preliminary data.</text>
</comment>
<dbReference type="InterPro" id="IPR029035">
    <property type="entry name" value="DHS-like_NAD/FAD-binding_dom"/>
</dbReference>
<dbReference type="Proteomes" id="UP000749320">
    <property type="component" value="Unassembled WGS sequence"/>
</dbReference>
<organism evidence="1 2">
    <name type="scientific">Thomasclavelia spiroformis</name>
    <dbReference type="NCBI Taxonomy" id="29348"/>
    <lineage>
        <taxon>Bacteria</taxon>
        <taxon>Bacillati</taxon>
        <taxon>Bacillota</taxon>
        <taxon>Erysipelotrichia</taxon>
        <taxon>Erysipelotrichales</taxon>
        <taxon>Coprobacillaceae</taxon>
        <taxon>Thomasclavelia</taxon>
    </lineage>
</organism>
<proteinExistence type="predicted"/>
<sequence length="506" mass="59000">MSKIKNWQELKTIDASQIVFLCGSGISLDSPTSLPTVRYFTLETLNLLNTNKKIISQIDQKMKTVSYRFEVLISCIRNTCDPQLNVVKLFRRDTYNKIHDFIAYMYQRGASIITTNFDTCIENALTAHNKTNHDNGYLIYQGDDLKEIYTNQHCFIKIHGSHIPEANNYDDLVITIENLSKTANTFSFLPNWKQTLLNLFKNKYIVVFGYSCSDDFDVVPLLHIACTKQIIWFDYDTSYQYPVYLPHSSNINIEKLASDCLLSYFKGQIVPMLEKLVSSYSIQLSQGPNYPGYSLKDYIHETCPDYISQMLLKNTILLNYGMYNDIYLDNTDSRLLLQAIKAAFRLDQFDKTISLCQKLKERNTDVHLKNEALYFESSAYYHLKEYEKALTIAKQHVLSLNKEIEPHTYLNAFINYTSIYYVYIWYNNDYQKLQDIRKNYLYIIRYAKGINIEAQANAYWGLGDLYKVLEQNKKAMKYFLKARKILIQIGNTYALKALDAIIDSLN</sequence>
<gene>
    <name evidence="1" type="ORF">K8V91_08785</name>
</gene>
<reference evidence="1" key="1">
    <citation type="journal article" date="2021" name="PeerJ">
        <title>Extensive microbial diversity within the chicken gut microbiome revealed by metagenomics and culture.</title>
        <authorList>
            <person name="Gilroy R."/>
            <person name="Ravi A."/>
            <person name="Getino M."/>
            <person name="Pursley I."/>
            <person name="Horton D.L."/>
            <person name="Alikhan N.F."/>
            <person name="Baker D."/>
            <person name="Gharbi K."/>
            <person name="Hall N."/>
            <person name="Watson M."/>
            <person name="Adriaenssens E.M."/>
            <person name="Foster-Nyarko E."/>
            <person name="Jarju S."/>
            <person name="Secka A."/>
            <person name="Antonio M."/>
            <person name="Oren A."/>
            <person name="Chaudhuri R.R."/>
            <person name="La Ragione R."/>
            <person name="Hildebrand F."/>
            <person name="Pallen M.J."/>
        </authorList>
    </citation>
    <scope>NUCLEOTIDE SEQUENCE</scope>
    <source>
        <strain evidence="1">CHK193-16274</strain>
    </source>
</reference>
<dbReference type="SUPFAM" id="SSF52467">
    <property type="entry name" value="DHS-like NAD/FAD-binding domain"/>
    <property type="match status" value="1"/>
</dbReference>
<evidence type="ECO:0000313" key="2">
    <source>
        <dbReference type="Proteomes" id="UP000749320"/>
    </source>
</evidence>
<reference evidence="1" key="2">
    <citation type="submission" date="2021-09" db="EMBL/GenBank/DDBJ databases">
        <authorList>
            <person name="Gilroy R."/>
        </authorList>
    </citation>
    <scope>NUCLEOTIDE SEQUENCE</scope>
    <source>
        <strain evidence="1">CHK193-16274</strain>
    </source>
</reference>
<dbReference type="EMBL" id="DYWV01000300">
    <property type="protein sequence ID" value="HJF41005.1"/>
    <property type="molecule type" value="Genomic_DNA"/>
</dbReference>
<dbReference type="Gene3D" id="1.25.40.10">
    <property type="entry name" value="Tetratricopeptide repeat domain"/>
    <property type="match status" value="1"/>
</dbReference>